<sequence length="102" mass="11604">MQTVTSVARGLGSRTANRKTSFGWTRQTGRRSVRLSRRHPRRDEYQRLRAESIALAVAARPVAMTRALACATGILPLDEQPTHPDQELREPLRDRFRTLLVP</sequence>
<comment type="caution">
    <text evidence="2">The sequence shown here is derived from an EMBL/GenBank/DDBJ whole genome shotgun (WGS) entry which is preliminary data.</text>
</comment>
<dbReference type="EMBL" id="BGZL01000002">
    <property type="protein sequence ID" value="GBP99347.1"/>
    <property type="molecule type" value="Genomic_DNA"/>
</dbReference>
<name>A0A388SRT9_9ACTN</name>
<proteinExistence type="predicted"/>
<gene>
    <name evidence="2" type="ORF">SSP531S_07420</name>
</gene>
<feature type="compositionally biased region" description="Basic residues" evidence="1">
    <location>
        <begin position="28"/>
        <end position="40"/>
    </location>
</feature>
<evidence type="ECO:0000313" key="2">
    <source>
        <dbReference type="EMBL" id="GBP99347.1"/>
    </source>
</evidence>
<protein>
    <submittedName>
        <fullName evidence="2">Uncharacterized protein</fullName>
    </submittedName>
</protein>
<feature type="region of interest" description="Disordered" evidence="1">
    <location>
        <begin position="1"/>
        <end position="40"/>
    </location>
</feature>
<dbReference type="AlphaFoldDB" id="A0A388SRT9"/>
<accession>A0A388SRT9</accession>
<reference evidence="2 3" key="1">
    <citation type="submission" date="2018-07" db="EMBL/GenBank/DDBJ databases">
        <title>Whole Genome Shotgun Sequence of Streptomyces spongiicola strain 531S.</title>
        <authorList>
            <person name="Dohra H."/>
            <person name="Kodani S."/>
        </authorList>
    </citation>
    <scope>NUCLEOTIDE SEQUENCE [LARGE SCALE GENOMIC DNA]</scope>
    <source>
        <strain evidence="2 3">531S</strain>
    </source>
</reference>
<organism evidence="2 3">
    <name type="scientific">Streptomyces spongiicola</name>
    <dbReference type="NCBI Taxonomy" id="1690221"/>
    <lineage>
        <taxon>Bacteria</taxon>
        <taxon>Bacillati</taxon>
        <taxon>Actinomycetota</taxon>
        <taxon>Actinomycetes</taxon>
        <taxon>Kitasatosporales</taxon>
        <taxon>Streptomycetaceae</taxon>
        <taxon>Streptomyces</taxon>
    </lineage>
</organism>
<dbReference type="Proteomes" id="UP000265354">
    <property type="component" value="Unassembled WGS sequence"/>
</dbReference>
<feature type="compositionally biased region" description="Polar residues" evidence="1">
    <location>
        <begin position="14"/>
        <end position="25"/>
    </location>
</feature>
<evidence type="ECO:0000256" key="1">
    <source>
        <dbReference type="SAM" id="MobiDB-lite"/>
    </source>
</evidence>
<evidence type="ECO:0000313" key="3">
    <source>
        <dbReference type="Proteomes" id="UP000265354"/>
    </source>
</evidence>